<keyword evidence="2" id="KW-0812">Transmembrane</keyword>
<feature type="transmembrane region" description="Helical" evidence="2">
    <location>
        <begin position="85"/>
        <end position="104"/>
    </location>
</feature>
<reference evidence="4" key="2">
    <citation type="submission" date="2024-06" db="EMBL/GenBank/DDBJ databases">
        <title>Micromonospora mangrovi CCTCC AA 2012012 genome sequences.</title>
        <authorList>
            <person name="Gao J."/>
        </authorList>
    </citation>
    <scope>NUCLEOTIDE SEQUENCE</scope>
    <source>
        <strain evidence="4">CCTCC AA 2012012</strain>
    </source>
</reference>
<proteinExistence type="predicted"/>
<dbReference type="RefSeq" id="WP_350937709.1">
    <property type="nucleotide sequence ID" value="NZ_CP157762.1"/>
</dbReference>
<dbReference type="EMBL" id="CP157762">
    <property type="protein sequence ID" value="XBP96193.1"/>
    <property type="molecule type" value="Genomic_DNA"/>
</dbReference>
<name>A0AAU7MFV0_9ACTN</name>
<sequence>MTAIFNPTGTAPASPPLPRPASTPAPAPTAPEPVAPVAPIGPVLELPGTPAAALVPVTHAGRPIGAFVLAQGRVRYRRVVDPDQLVAAAAGAFAVAVLTAAVAVTARRRAPAIGAVTMGPGGWVSLRGVRPSTLRPADRPWWARVLRARRLVVER</sequence>
<gene>
    <name evidence="4" type="ORF">ABUL08_12665</name>
    <name evidence="3" type="ORF">VK199_12605</name>
</gene>
<evidence type="ECO:0000313" key="3">
    <source>
        <dbReference type="EMBL" id="XBP96193.1"/>
    </source>
</evidence>
<evidence type="ECO:0008006" key="5">
    <source>
        <dbReference type="Google" id="ProtNLM"/>
    </source>
</evidence>
<evidence type="ECO:0000256" key="1">
    <source>
        <dbReference type="SAM" id="MobiDB-lite"/>
    </source>
</evidence>
<dbReference type="AlphaFoldDB" id="A0AAU7MFV0"/>
<organism evidence="3">
    <name type="scientific">Micromonospora sp. CCTCC AA 2012012</name>
    <dbReference type="NCBI Taxonomy" id="3111921"/>
    <lineage>
        <taxon>Bacteria</taxon>
        <taxon>Bacillati</taxon>
        <taxon>Actinomycetota</taxon>
        <taxon>Actinomycetes</taxon>
        <taxon>Micromonosporales</taxon>
        <taxon>Micromonosporaceae</taxon>
        <taxon>Micromonospora</taxon>
    </lineage>
</organism>
<evidence type="ECO:0000313" key="4">
    <source>
        <dbReference type="EMBL" id="XCH76898.1"/>
    </source>
</evidence>
<dbReference type="EMBL" id="CP159342">
    <property type="protein sequence ID" value="XCH76898.1"/>
    <property type="molecule type" value="Genomic_DNA"/>
</dbReference>
<protein>
    <recommendedName>
        <fullName evidence="5">GAF domain-containing protein</fullName>
    </recommendedName>
</protein>
<keyword evidence="2" id="KW-1133">Transmembrane helix</keyword>
<accession>A0AAU7MFV0</accession>
<feature type="region of interest" description="Disordered" evidence="1">
    <location>
        <begin position="1"/>
        <end position="33"/>
    </location>
</feature>
<feature type="compositionally biased region" description="Pro residues" evidence="1">
    <location>
        <begin position="13"/>
        <end position="33"/>
    </location>
</feature>
<reference evidence="3" key="1">
    <citation type="submission" date="2024-01" db="EMBL/GenBank/DDBJ databases">
        <title>The genome sequence of Micromonospora mangrovi CCTCC AA 2012012.</title>
        <authorList>
            <person name="Gao J."/>
        </authorList>
    </citation>
    <scope>NUCLEOTIDE SEQUENCE</scope>
    <source>
        <strain evidence="3">CCTCC AA 2012012</strain>
    </source>
</reference>
<evidence type="ECO:0000256" key="2">
    <source>
        <dbReference type="SAM" id="Phobius"/>
    </source>
</evidence>
<keyword evidence="2" id="KW-0472">Membrane</keyword>